<dbReference type="InterPro" id="IPR005861">
    <property type="entry name" value="HisP_aminotrans"/>
</dbReference>
<comment type="pathway">
    <text evidence="6">Amino-acid biosynthesis; L-histidine biosynthesis; L-histidine from 5-phospho-alpha-D-ribose 1-diphosphate: step 7/9.</text>
</comment>
<dbReference type="SUPFAM" id="SSF53383">
    <property type="entry name" value="PLP-dependent transferases"/>
    <property type="match status" value="1"/>
</dbReference>
<dbReference type="PANTHER" id="PTHR43643">
    <property type="entry name" value="HISTIDINOL-PHOSPHATE AMINOTRANSFERASE 2"/>
    <property type="match status" value="1"/>
</dbReference>
<evidence type="ECO:0000313" key="9">
    <source>
        <dbReference type="Proteomes" id="UP000281594"/>
    </source>
</evidence>
<comment type="cofactor">
    <cofactor evidence="1 6">
        <name>pyridoxal 5'-phosphate</name>
        <dbReference type="ChEBI" id="CHEBI:597326"/>
    </cofactor>
</comment>
<evidence type="ECO:0000256" key="3">
    <source>
        <dbReference type="ARBA" id="ARBA00022576"/>
    </source>
</evidence>
<comment type="subunit">
    <text evidence="2 6">Homodimer.</text>
</comment>
<dbReference type="InterPro" id="IPR001917">
    <property type="entry name" value="Aminotrans_II_pyridoxalP_BS"/>
</dbReference>
<dbReference type="InterPro" id="IPR015424">
    <property type="entry name" value="PyrdxlP-dep_Trfase"/>
</dbReference>
<organism evidence="8 9">
    <name type="scientific">Streptomyces rapamycinicus (strain ATCC 29253 / DSM 41530 / NRRL 5491 / AYB-994)</name>
    <name type="common">Streptomyces hygroscopicus (strain ATCC 29253)</name>
    <dbReference type="NCBI Taxonomy" id="1343740"/>
    <lineage>
        <taxon>Bacteria</taxon>
        <taxon>Bacillati</taxon>
        <taxon>Actinomycetota</taxon>
        <taxon>Actinomycetes</taxon>
        <taxon>Kitasatosporales</taxon>
        <taxon>Streptomycetaceae</taxon>
        <taxon>Streptomyces</taxon>
        <taxon>Streptomyces violaceusniger group</taxon>
    </lineage>
</organism>
<dbReference type="PROSITE" id="PS00599">
    <property type="entry name" value="AA_TRANSFER_CLASS_2"/>
    <property type="match status" value="1"/>
</dbReference>
<comment type="similarity">
    <text evidence="6">Belongs to the class-II pyridoxal-phosphate-dependent aminotransferase family. Histidinol-phosphate aminotransferase subfamily.</text>
</comment>
<dbReference type="Proteomes" id="UP000281594">
    <property type="component" value="Unassembled WGS sequence"/>
</dbReference>
<dbReference type="InterPro" id="IPR024892">
    <property type="entry name" value="ArAT"/>
</dbReference>
<dbReference type="STRING" id="1343740.M271_00335"/>
<dbReference type="AlphaFoldDB" id="A0A3L8R8V3"/>
<keyword evidence="4 6" id="KW-0808">Transferase</keyword>
<dbReference type="InterPro" id="IPR015422">
    <property type="entry name" value="PyrdxlP-dep_Trfase_small"/>
</dbReference>
<dbReference type="InterPro" id="IPR004839">
    <property type="entry name" value="Aminotransferase_I/II_large"/>
</dbReference>
<dbReference type="GO" id="GO:0030170">
    <property type="term" value="F:pyridoxal phosphate binding"/>
    <property type="evidence" value="ECO:0007669"/>
    <property type="project" value="InterPro"/>
</dbReference>
<evidence type="ECO:0000259" key="7">
    <source>
        <dbReference type="Pfam" id="PF00155"/>
    </source>
</evidence>
<evidence type="ECO:0000256" key="2">
    <source>
        <dbReference type="ARBA" id="ARBA00011738"/>
    </source>
</evidence>
<dbReference type="EC" id="2.6.1.9" evidence="6"/>
<evidence type="ECO:0000256" key="4">
    <source>
        <dbReference type="ARBA" id="ARBA00022679"/>
    </source>
</evidence>
<comment type="caution">
    <text evidence="8">The sequence shown here is derived from an EMBL/GenBank/DDBJ whole genome shotgun (WGS) entry which is preliminary data.</text>
</comment>
<dbReference type="GO" id="GO:0004400">
    <property type="term" value="F:histidinol-phosphate transaminase activity"/>
    <property type="evidence" value="ECO:0007669"/>
    <property type="project" value="UniProtKB-UniRule"/>
</dbReference>
<proteinExistence type="inferred from homology"/>
<feature type="modified residue" description="N6-(pyridoxal phosphate)lysine" evidence="6">
    <location>
        <position position="220"/>
    </location>
</feature>
<keyword evidence="6" id="KW-0368">Histidine biosynthesis</keyword>
<dbReference type="Pfam" id="PF00155">
    <property type="entry name" value="Aminotran_1_2"/>
    <property type="match status" value="1"/>
</dbReference>
<comment type="catalytic activity">
    <reaction evidence="6">
        <text>L-histidinol phosphate + 2-oxoglutarate = 3-(imidazol-4-yl)-2-oxopropyl phosphate + L-glutamate</text>
        <dbReference type="Rhea" id="RHEA:23744"/>
        <dbReference type="ChEBI" id="CHEBI:16810"/>
        <dbReference type="ChEBI" id="CHEBI:29985"/>
        <dbReference type="ChEBI" id="CHEBI:57766"/>
        <dbReference type="ChEBI" id="CHEBI:57980"/>
        <dbReference type="EC" id="2.6.1.9"/>
    </reaction>
</comment>
<dbReference type="InterPro" id="IPR050106">
    <property type="entry name" value="HistidinolP_aminotransfase"/>
</dbReference>
<dbReference type="CDD" id="cd00609">
    <property type="entry name" value="AAT_like"/>
    <property type="match status" value="1"/>
</dbReference>
<dbReference type="UniPathway" id="UPA00031">
    <property type="reaction ID" value="UER00012"/>
</dbReference>
<dbReference type="GO" id="GO:0000105">
    <property type="term" value="P:L-histidine biosynthetic process"/>
    <property type="evidence" value="ECO:0007669"/>
    <property type="project" value="UniProtKB-UniRule"/>
</dbReference>
<dbReference type="PANTHER" id="PTHR43643:SF3">
    <property type="entry name" value="HISTIDINOL-PHOSPHATE AMINOTRANSFERASE"/>
    <property type="match status" value="1"/>
</dbReference>
<sequence length="384" mass="41348">MSLPRLRAVLGRLAAYQPTEGVHAAAARARPLSANESPHGPLPGLLEAIAGAASTVNRYPDPGCGELTRAIARSHGITEDRVVVGAGSIALLQTLLQSVGDPGSEVVYAWRSFELYPILADLAGMRSVRVPLVEGAHDLPAMADRITDATRLVLICNPNNPTGTVAAREELRKFLARTPPTCLVALDEAYYEYAREPTASSGLELGEAHPNLVVLRTFSKAYGLAGLRVGYLVGDPRVVEQLRKACLVYAVSGVAQQAAVAALGLEDQLLHRVDVTVTERRRVRDALVAHGWDVPVSHANFLWLRLGDASAEFGRWCTGKGIAVRTFPGEGVRVSIGRAEDNDAFLAASAEWCRREQRVALINSAKKVGPYEWLAQPDQTGRED</sequence>
<gene>
    <name evidence="6" type="primary">hisC</name>
    <name evidence="8" type="ORF">D3C57_143355</name>
</gene>
<dbReference type="EMBL" id="QYCY01000002">
    <property type="protein sequence ID" value="RLV76215.1"/>
    <property type="molecule type" value="Genomic_DNA"/>
</dbReference>
<evidence type="ECO:0000256" key="5">
    <source>
        <dbReference type="ARBA" id="ARBA00022898"/>
    </source>
</evidence>
<dbReference type="Gene3D" id="3.40.640.10">
    <property type="entry name" value="Type I PLP-dependent aspartate aminotransferase-like (Major domain)"/>
    <property type="match status" value="1"/>
</dbReference>
<evidence type="ECO:0000256" key="6">
    <source>
        <dbReference type="HAMAP-Rule" id="MF_01023"/>
    </source>
</evidence>
<evidence type="ECO:0000313" key="8">
    <source>
        <dbReference type="EMBL" id="RLV76215.1"/>
    </source>
</evidence>
<name>A0A3L8R8V3_STRRN</name>
<dbReference type="NCBIfam" id="NF002878">
    <property type="entry name" value="PRK03321.1"/>
    <property type="match status" value="1"/>
</dbReference>
<dbReference type="Gene3D" id="3.90.1150.10">
    <property type="entry name" value="Aspartate Aminotransferase, domain 1"/>
    <property type="match status" value="1"/>
</dbReference>
<keyword evidence="6" id="KW-0028">Amino-acid biosynthesis</keyword>
<evidence type="ECO:0000256" key="1">
    <source>
        <dbReference type="ARBA" id="ARBA00001933"/>
    </source>
</evidence>
<feature type="domain" description="Aminotransferase class I/classII large" evidence="7">
    <location>
        <begin position="32"/>
        <end position="346"/>
    </location>
</feature>
<dbReference type="InterPro" id="IPR015421">
    <property type="entry name" value="PyrdxlP-dep_Trfase_major"/>
</dbReference>
<accession>A0A3L8R8V3</accession>
<reference evidence="8 9" key="1">
    <citation type="journal article" date="2018" name="J. Biol. Chem.">
        <title>Discovery of the actinoplanic acid pathway in Streptomyces rapamycinicus reveals a genetically conserved synergism with rapamycin.</title>
        <authorList>
            <person name="Mrak P."/>
            <person name="Krastel P."/>
            <person name="Pivk Lukancic P."/>
            <person name="Tao J."/>
            <person name="Pistorius D."/>
            <person name="Moore C.M."/>
        </authorList>
    </citation>
    <scope>NUCLEOTIDE SEQUENCE [LARGE SCALE GENOMIC DNA]</scope>
    <source>
        <strain evidence="8 9">NRRL 5491</strain>
    </source>
</reference>
<dbReference type="HAMAP" id="MF_01023">
    <property type="entry name" value="HisC_aminotrans_2"/>
    <property type="match status" value="1"/>
</dbReference>
<keyword evidence="5 6" id="KW-0663">Pyridoxal phosphate</keyword>
<keyword evidence="3 6" id="KW-0032">Aminotransferase</keyword>
<protein>
    <recommendedName>
        <fullName evidence="6">Histidinol-phosphate aminotransferase</fullName>
        <ecNumber evidence="6">2.6.1.9</ecNumber>
    </recommendedName>
    <alternativeName>
        <fullName evidence="6">Imidazole acetol-phosphate transaminase</fullName>
    </alternativeName>
</protein>